<organism evidence="1 2">
    <name type="scientific">Cyanobacterium aponinum (strain PCC 10605)</name>
    <dbReference type="NCBI Taxonomy" id="755178"/>
    <lineage>
        <taxon>Bacteria</taxon>
        <taxon>Bacillati</taxon>
        <taxon>Cyanobacteriota</taxon>
        <taxon>Cyanophyceae</taxon>
        <taxon>Oscillatoriophycideae</taxon>
        <taxon>Chroococcales</taxon>
        <taxon>Geminocystaceae</taxon>
        <taxon>Cyanobacterium</taxon>
    </lineage>
</organism>
<dbReference type="KEGG" id="can:Cyan10605_1861"/>
<accession>K9Z5E2</accession>
<evidence type="ECO:0000313" key="2">
    <source>
        <dbReference type="Proteomes" id="UP000010480"/>
    </source>
</evidence>
<dbReference type="STRING" id="755178.Cyan10605_1861"/>
<sequence>MLTGYYYEYDSLTYDIISLFSSICSPRYTIHHVARIYGKSHNRLLNEEFLHNYFYAEYIAGIDVIENRMENLIIFSLEDNINIDKYMNTQLLKR</sequence>
<dbReference type="EMBL" id="CP003947">
    <property type="protein sequence ID" value="AFZ53962.1"/>
    <property type="molecule type" value="Genomic_DNA"/>
</dbReference>
<dbReference type="Proteomes" id="UP000010480">
    <property type="component" value="Chromosome"/>
</dbReference>
<keyword evidence="2" id="KW-1185">Reference proteome</keyword>
<name>K9Z5E2_CYAAP</name>
<protein>
    <submittedName>
        <fullName evidence="1">Uncharacterized protein</fullName>
    </submittedName>
</protein>
<evidence type="ECO:0000313" key="1">
    <source>
        <dbReference type="EMBL" id="AFZ53962.1"/>
    </source>
</evidence>
<proteinExistence type="predicted"/>
<gene>
    <name evidence="1" type="ordered locus">Cyan10605_1861</name>
</gene>
<dbReference type="AlphaFoldDB" id="K9Z5E2"/>
<dbReference type="HOGENOM" id="CLU_2381365_0_0_3"/>
<reference evidence="2" key="1">
    <citation type="journal article" date="2013" name="Proc. Natl. Acad. Sci. U.S.A.">
        <title>Improving the coverage of the cyanobacterial phylum using diversity-driven genome sequencing.</title>
        <authorList>
            <person name="Shih P.M."/>
            <person name="Wu D."/>
            <person name="Latifi A."/>
            <person name="Axen S.D."/>
            <person name="Fewer D.P."/>
            <person name="Talla E."/>
            <person name="Calteau A."/>
            <person name="Cai F."/>
            <person name="Tandeau de Marsac N."/>
            <person name="Rippka R."/>
            <person name="Herdman M."/>
            <person name="Sivonen K."/>
            <person name="Coursin T."/>
            <person name="Laurent T."/>
            <person name="Goodwin L."/>
            <person name="Nolan M."/>
            <person name="Davenport K.W."/>
            <person name="Han C.S."/>
            <person name="Rubin E.M."/>
            <person name="Eisen J.A."/>
            <person name="Woyke T."/>
            <person name="Gugger M."/>
            <person name="Kerfeld C.A."/>
        </authorList>
    </citation>
    <scope>NUCLEOTIDE SEQUENCE [LARGE SCALE GENOMIC DNA]</scope>
    <source>
        <strain evidence="2">PCC 10605</strain>
    </source>
</reference>